<feature type="compositionally biased region" description="Basic residues" evidence="9">
    <location>
        <begin position="62"/>
        <end position="73"/>
    </location>
</feature>
<dbReference type="Pfam" id="PF04706">
    <property type="entry name" value="Dickkopf_N"/>
    <property type="match status" value="1"/>
</dbReference>
<comment type="subcellular location">
    <subcellularLocation>
        <location evidence="1">Secreted</location>
    </subcellularLocation>
</comment>
<proteinExistence type="inferred from homology"/>
<keyword evidence="7" id="KW-1015">Disulfide bond</keyword>
<sequence>MQGRGGSRGRGGRPAARGRGRPAGQWRGTGRRPLPRGGGRAGGARCGLAGYQRCRIPARSPPPRRSRSRSPRRRPGEAWQVQPERGSVQLGGGGGGGRRAEMRRLGGTLLCLLLAAAVPTAPAPAPTATAAPVEPGPALSYPQEEATLNEMFREVEELMEDTQHKLRSAVEEMEAEEAAAKTSSEVNVAKLPSSYHNETNTETKIGNNTIHVHREIHKGLMVLPRESHFCSRAQITNNQTGQTVFSETVITSVGDEEAKRSHECIIDEDCGPARYCQFASFEYTCQPCRDQQTLCTRDSECCGDQLCVWGHCTKAATRGGNGTICDNQRDCQPGLCCAFQRGLLFPVCTPLPVEGELCHDPASRLLDLITWELEPDGALDRCPCASGLLCQPHSHSLVYVCKPAFVGSRGEDGESLVPRGAPNEYEDGSFIEEVRQELENLERSLSVEMALGEPGAASELLEGEEI</sequence>
<dbReference type="Proteomes" id="UP000823872">
    <property type="component" value="Chromosome D1"/>
</dbReference>
<evidence type="ECO:0000259" key="10">
    <source>
        <dbReference type="Pfam" id="PF04706"/>
    </source>
</evidence>
<organism evidence="11 12">
    <name type="scientific">Felis catus</name>
    <name type="common">Cat</name>
    <name type="synonym">Felis silvestris catus</name>
    <dbReference type="NCBI Taxonomy" id="9685"/>
    <lineage>
        <taxon>Eukaryota</taxon>
        <taxon>Metazoa</taxon>
        <taxon>Chordata</taxon>
        <taxon>Craniata</taxon>
        <taxon>Vertebrata</taxon>
        <taxon>Euteleostomi</taxon>
        <taxon>Mammalia</taxon>
        <taxon>Eutheria</taxon>
        <taxon>Laurasiatheria</taxon>
        <taxon>Carnivora</taxon>
        <taxon>Feliformia</taxon>
        <taxon>Felidae</taxon>
        <taxon>Felinae</taxon>
        <taxon>Felis</taxon>
    </lineage>
</organism>
<evidence type="ECO:0000256" key="8">
    <source>
        <dbReference type="SAM" id="Coils"/>
    </source>
</evidence>
<protein>
    <recommendedName>
        <fullName evidence="10">Dickkopf N-terminal cysteine-rich domain-containing protein</fullName>
    </recommendedName>
</protein>
<feature type="domain" description="Dickkopf N-terminal cysteine-rich" evidence="10">
    <location>
        <begin position="263"/>
        <end position="313"/>
    </location>
</feature>
<reference evidence="11 12" key="1">
    <citation type="submission" date="2021-02" db="EMBL/GenBank/DDBJ databases">
        <title>Safari Cat Assemblies.</title>
        <authorList>
            <person name="Bredemeyer K.R."/>
            <person name="Murphy W.J."/>
        </authorList>
    </citation>
    <scope>NUCLEOTIDE SEQUENCE [LARGE SCALE GENOMIC DNA]</scope>
</reference>
<dbReference type="PANTHER" id="PTHR12113:SF8">
    <property type="entry name" value="DICKKOPF-RELATED PROTEIN 3"/>
    <property type="match status" value="1"/>
</dbReference>
<evidence type="ECO:0000256" key="5">
    <source>
        <dbReference type="ARBA" id="ARBA00022687"/>
    </source>
</evidence>
<dbReference type="InterPro" id="IPR006796">
    <property type="entry name" value="Dickkopf_N"/>
</dbReference>
<keyword evidence="6" id="KW-0732">Signal</keyword>
<evidence type="ECO:0000313" key="12">
    <source>
        <dbReference type="Proteomes" id="UP000823872"/>
    </source>
</evidence>
<dbReference type="CDD" id="cd23014">
    <property type="entry name" value="Dkk3_N_Cys1"/>
    <property type="match status" value="1"/>
</dbReference>
<dbReference type="Ensembl" id="ENSFCTT00005036914.1">
    <property type="protein sequence ID" value="ENSFCTP00005025628.1"/>
    <property type="gene ID" value="ENSFCTG00005012935.1"/>
</dbReference>
<comment type="similarity">
    <text evidence="2">Belongs to the dickkopf family.</text>
</comment>
<keyword evidence="12" id="KW-1185">Reference proteome</keyword>
<evidence type="ECO:0000256" key="3">
    <source>
        <dbReference type="ARBA" id="ARBA00022473"/>
    </source>
</evidence>
<dbReference type="CDD" id="cd23274">
    <property type="entry name" value="Dkk3_Cys2"/>
    <property type="match status" value="1"/>
</dbReference>
<dbReference type="PANTHER" id="PTHR12113">
    <property type="entry name" value="DICKKOPF3-LIKE 3"/>
    <property type="match status" value="1"/>
</dbReference>
<feature type="compositionally biased region" description="Gly residues" evidence="9">
    <location>
        <begin position="36"/>
        <end position="45"/>
    </location>
</feature>
<keyword evidence="4" id="KW-0964">Secreted</keyword>
<dbReference type="InterPro" id="IPR047301">
    <property type="entry name" value="Dkk3_N"/>
</dbReference>
<evidence type="ECO:0000256" key="9">
    <source>
        <dbReference type="SAM" id="MobiDB-lite"/>
    </source>
</evidence>
<keyword evidence="8" id="KW-0175">Coiled coil</keyword>
<reference evidence="11" key="2">
    <citation type="submission" date="2025-08" db="UniProtKB">
        <authorList>
            <consortium name="Ensembl"/>
        </authorList>
    </citation>
    <scope>IDENTIFICATION</scope>
    <source>
        <strain evidence="11">breed Abyssinian</strain>
    </source>
</reference>
<evidence type="ECO:0000256" key="1">
    <source>
        <dbReference type="ARBA" id="ARBA00004613"/>
    </source>
</evidence>
<keyword evidence="3" id="KW-0217">Developmental protein</keyword>
<feature type="region of interest" description="Disordered" evidence="9">
    <location>
        <begin position="1"/>
        <end position="99"/>
    </location>
</feature>
<dbReference type="InterPro" id="IPR039863">
    <property type="entry name" value="DKK1-4"/>
</dbReference>
<accession>A0ABI7XU88</accession>
<keyword evidence="5" id="KW-0879">Wnt signaling pathway</keyword>
<evidence type="ECO:0000256" key="2">
    <source>
        <dbReference type="ARBA" id="ARBA00010842"/>
    </source>
</evidence>
<name>A0ABI7XU88_FELCA</name>
<gene>
    <name evidence="11" type="primary">DKK3</name>
</gene>
<dbReference type="Gene3D" id="2.10.80.10">
    <property type="entry name" value="Lipase, subunit A"/>
    <property type="match status" value="1"/>
</dbReference>
<dbReference type="GeneTree" id="ENSGT00390000000221"/>
<evidence type="ECO:0000256" key="4">
    <source>
        <dbReference type="ARBA" id="ARBA00022525"/>
    </source>
</evidence>
<evidence type="ECO:0000313" key="11">
    <source>
        <dbReference type="Ensembl" id="ENSFCTP00005025628.1"/>
    </source>
</evidence>
<feature type="compositionally biased region" description="Low complexity" evidence="9">
    <location>
        <begin position="13"/>
        <end position="28"/>
    </location>
</feature>
<evidence type="ECO:0000256" key="6">
    <source>
        <dbReference type="ARBA" id="ARBA00022729"/>
    </source>
</evidence>
<feature type="coiled-coil region" evidence="8">
    <location>
        <begin position="141"/>
        <end position="179"/>
    </location>
</feature>
<dbReference type="InterPro" id="IPR047300">
    <property type="entry name" value="Dkk3_Cys2"/>
</dbReference>
<evidence type="ECO:0000256" key="7">
    <source>
        <dbReference type="ARBA" id="ARBA00023157"/>
    </source>
</evidence>
<reference evidence="11" key="3">
    <citation type="submission" date="2025-09" db="UniProtKB">
        <authorList>
            <consortium name="Ensembl"/>
        </authorList>
    </citation>
    <scope>IDENTIFICATION</scope>
    <source>
        <strain evidence="11">breed Abyssinian</strain>
    </source>
</reference>